<keyword evidence="10" id="KW-0378">Hydrolase</keyword>
<keyword evidence="5 7" id="KW-1133">Transmembrane helix</keyword>
<dbReference type="Gene3D" id="3.40.50.300">
    <property type="entry name" value="P-loop containing nucleotide triphosphate hydrolases"/>
    <property type="match status" value="1"/>
</dbReference>
<feature type="transmembrane region" description="Helical" evidence="7">
    <location>
        <begin position="156"/>
        <end position="177"/>
    </location>
</feature>
<dbReference type="SUPFAM" id="SSF90123">
    <property type="entry name" value="ABC transporter transmembrane region"/>
    <property type="match status" value="1"/>
</dbReference>
<evidence type="ECO:0000256" key="2">
    <source>
        <dbReference type="ARBA" id="ARBA00022692"/>
    </source>
</evidence>
<dbReference type="GO" id="GO:0016887">
    <property type="term" value="F:ATP hydrolysis activity"/>
    <property type="evidence" value="ECO:0007669"/>
    <property type="project" value="InterPro"/>
</dbReference>
<evidence type="ECO:0000256" key="1">
    <source>
        <dbReference type="ARBA" id="ARBA00004651"/>
    </source>
</evidence>
<sequence length="519" mass="54312">MGGLPRVGADGRMARLCAIACLGIGQAAALGAVAFATRSAFGAMSRGEMPGAAAFVPLIAGGIGVGLLRMAARVQAESVGHSFASSLRHRLYAHIAGMNRSDLAARRQGGLSLRFVGDLSAARNWAGGGIAQAIPALAILSGALLTLVLLQPALAVAALLPVCAALIPAALFAGGLGQRHRHLRSRRAGIAMSVIERLALATELDLTGRTANELARLDQAGRTLARDATARRLHREVLRLLPQLGAALGGAAVIWTAAQRGLPTAETAAALAVLSILVMPLTDLASIWDRWCAWRIAREACERLLARPSRLRRIAPRRGPVPVRFTGRTHLDRPAELDIPAGALAVIWGPPGSGKSDLARLIAAQDRPRSGRIAYGAHEGLPRIAYIGPAPLVLKGSLRRTLTLGVTPRPKGRAIRAAARAYGLRQVLDRVGSTREALPEAAGSLSTQEQLALGLARAALMQPDLIVVDHPALGPDQAPLIARLRAETGATIVVVGPPDVFPEARRVIAPQPMAVPVQR</sequence>
<keyword evidence="11" id="KW-1185">Reference proteome</keyword>
<keyword evidence="3" id="KW-0547">Nucleotide-binding</keyword>
<accession>A0A447IMC5</accession>
<evidence type="ECO:0000259" key="8">
    <source>
        <dbReference type="PROSITE" id="PS50893"/>
    </source>
</evidence>
<dbReference type="InterPro" id="IPR011527">
    <property type="entry name" value="ABC1_TM_dom"/>
</dbReference>
<dbReference type="EMBL" id="UZWE01000029">
    <property type="protein sequence ID" value="VDS08667.1"/>
    <property type="molecule type" value="Genomic_DNA"/>
</dbReference>
<evidence type="ECO:0000259" key="9">
    <source>
        <dbReference type="PROSITE" id="PS50929"/>
    </source>
</evidence>
<dbReference type="AlphaFoldDB" id="A0A447IMC5"/>
<evidence type="ECO:0000313" key="10">
    <source>
        <dbReference type="EMBL" id="VDS08667.1"/>
    </source>
</evidence>
<dbReference type="PANTHER" id="PTHR24221:SF654">
    <property type="entry name" value="ATP-BINDING CASSETTE SUB-FAMILY B MEMBER 6"/>
    <property type="match status" value="1"/>
</dbReference>
<dbReference type="GO" id="GO:0005886">
    <property type="term" value="C:plasma membrane"/>
    <property type="evidence" value="ECO:0007669"/>
    <property type="project" value="UniProtKB-SubCell"/>
</dbReference>
<dbReference type="InterPro" id="IPR003593">
    <property type="entry name" value="AAA+_ATPase"/>
</dbReference>
<dbReference type="GO" id="GO:0140359">
    <property type="term" value="F:ABC-type transporter activity"/>
    <property type="evidence" value="ECO:0007669"/>
    <property type="project" value="InterPro"/>
</dbReference>
<keyword evidence="6 7" id="KW-0472">Membrane</keyword>
<dbReference type="InterPro" id="IPR027417">
    <property type="entry name" value="P-loop_NTPase"/>
</dbReference>
<keyword evidence="2 7" id="KW-0812">Transmembrane</keyword>
<evidence type="ECO:0000256" key="5">
    <source>
        <dbReference type="ARBA" id="ARBA00022989"/>
    </source>
</evidence>
<dbReference type="RefSeq" id="WP_164555199.1">
    <property type="nucleotide sequence ID" value="NZ_UZWE01000029.1"/>
</dbReference>
<dbReference type="PROSITE" id="PS50929">
    <property type="entry name" value="ABC_TM1F"/>
    <property type="match status" value="1"/>
</dbReference>
<organism evidence="10 11">
    <name type="scientific">Paracoccus haematequi</name>
    <dbReference type="NCBI Taxonomy" id="2491866"/>
    <lineage>
        <taxon>Bacteria</taxon>
        <taxon>Pseudomonadati</taxon>
        <taxon>Pseudomonadota</taxon>
        <taxon>Alphaproteobacteria</taxon>
        <taxon>Rhodobacterales</taxon>
        <taxon>Paracoccaceae</taxon>
        <taxon>Paracoccus</taxon>
    </lineage>
</organism>
<dbReference type="InterPro" id="IPR003439">
    <property type="entry name" value="ABC_transporter-like_ATP-bd"/>
</dbReference>
<feature type="transmembrane region" description="Helical" evidence="7">
    <location>
        <begin position="240"/>
        <end position="258"/>
    </location>
</feature>
<feature type="transmembrane region" description="Helical" evidence="7">
    <location>
        <begin position="270"/>
        <end position="288"/>
    </location>
</feature>
<dbReference type="EC" id="3.4.22.-" evidence="10"/>
<dbReference type="SUPFAM" id="SSF52540">
    <property type="entry name" value="P-loop containing nucleoside triphosphate hydrolases"/>
    <property type="match status" value="1"/>
</dbReference>
<gene>
    <name evidence="10" type="primary">lagD</name>
    <name evidence="10" type="ORF">PARHAE_01851</name>
</gene>
<dbReference type="Proteomes" id="UP000270743">
    <property type="component" value="Unassembled WGS sequence"/>
</dbReference>
<comment type="subcellular location">
    <subcellularLocation>
        <location evidence="1">Cell membrane</location>
        <topology evidence="1">Multi-pass membrane protein</topology>
    </subcellularLocation>
</comment>
<dbReference type="InterPro" id="IPR036640">
    <property type="entry name" value="ABC1_TM_sf"/>
</dbReference>
<dbReference type="SMART" id="SM00382">
    <property type="entry name" value="AAA"/>
    <property type="match status" value="1"/>
</dbReference>
<feature type="domain" description="ABC transmembrane type-1" evidence="9">
    <location>
        <begin position="58"/>
        <end position="288"/>
    </location>
</feature>
<feature type="transmembrane region" description="Helical" evidence="7">
    <location>
        <begin position="52"/>
        <end position="72"/>
    </location>
</feature>
<dbReference type="GO" id="GO:0005524">
    <property type="term" value="F:ATP binding"/>
    <property type="evidence" value="ECO:0007669"/>
    <property type="project" value="UniProtKB-KW"/>
</dbReference>
<dbReference type="Pfam" id="PF00005">
    <property type="entry name" value="ABC_tran"/>
    <property type="match status" value="1"/>
</dbReference>
<evidence type="ECO:0000313" key="11">
    <source>
        <dbReference type="Proteomes" id="UP000270743"/>
    </source>
</evidence>
<dbReference type="GO" id="GO:0034040">
    <property type="term" value="F:ATPase-coupled lipid transmembrane transporter activity"/>
    <property type="evidence" value="ECO:0007669"/>
    <property type="project" value="TreeGrafter"/>
</dbReference>
<evidence type="ECO:0000256" key="6">
    <source>
        <dbReference type="ARBA" id="ARBA00023136"/>
    </source>
</evidence>
<evidence type="ECO:0000256" key="4">
    <source>
        <dbReference type="ARBA" id="ARBA00022840"/>
    </source>
</evidence>
<dbReference type="PROSITE" id="PS50893">
    <property type="entry name" value="ABC_TRANSPORTER_2"/>
    <property type="match status" value="1"/>
</dbReference>
<feature type="domain" description="ABC transporter" evidence="8">
    <location>
        <begin position="309"/>
        <end position="517"/>
    </location>
</feature>
<reference evidence="10 11" key="1">
    <citation type="submission" date="2018-12" db="EMBL/GenBank/DDBJ databases">
        <authorList>
            <person name="Criscuolo A."/>
        </authorList>
    </citation>
    <scope>NUCLEOTIDE SEQUENCE [LARGE SCALE GENOMIC DNA]</scope>
    <source>
        <strain evidence="10">ACIP1116241</strain>
    </source>
</reference>
<keyword evidence="4 10" id="KW-0067">ATP-binding</keyword>
<evidence type="ECO:0000256" key="7">
    <source>
        <dbReference type="SAM" id="Phobius"/>
    </source>
</evidence>
<name>A0A447IMC5_9RHOB</name>
<dbReference type="InterPro" id="IPR039421">
    <property type="entry name" value="Type_1_exporter"/>
</dbReference>
<proteinExistence type="predicted"/>
<evidence type="ECO:0000256" key="3">
    <source>
        <dbReference type="ARBA" id="ARBA00022741"/>
    </source>
</evidence>
<protein>
    <submittedName>
        <fullName evidence="10">Lactococcin-G-processing and transport ATP-binding protein LagD</fullName>
        <ecNumber evidence="10">3.4.22.-</ecNumber>
    </submittedName>
</protein>
<feature type="transmembrane region" description="Helical" evidence="7">
    <location>
        <begin position="130"/>
        <end position="150"/>
    </location>
</feature>
<dbReference type="Gene3D" id="1.20.1560.10">
    <property type="entry name" value="ABC transporter type 1, transmembrane domain"/>
    <property type="match status" value="1"/>
</dbReference>
<dbReference type="PANTHER" id="PTHR24221">
    <property type="entry name" value="ATP-BINDING CASSETTE SUB-FAMILY B"/>
    <property type="match status" value="1"/>
</dbReference>